<evidence type="ECO:0000256" key="10">
    <source>
        <dbReference type="RuleBase" id="RU362022"/>
    </source>
</evidence>
<evidence type="ECO:0000256" key="9">
    <source>
        <dbReference type="ARBA" id="ARBA00023136"/>
    </source>
</evidence>
<dbReference type="AlphaFoldDB" id="W9ZKW1"/>
<evidence type="ECO:0000256" key="3">
    <source>
        <dbReference type="ARBA" id="ARBA00012151"/>
    </source>
</evidence>
<evidence type="ECO:0000256" key="1">
    <source>
        <dbReference type="ARBA" id="ARBA00004141"/>
    </source>
</evidence>
<evidence type="ECO:0000256" key="7">
    <source>
        <dbReference type="ARBA" id="ARBA00022692"/>
    </source>
</evidence>
<dbReference type="EMBL" id="AMWN01000001">
    <property type="protein sequence ID" value="EXJ95154.1"/>
    <property type="molecule type" value="Genomic_DNA"/>
</dbReference>
<comment type="subcellular location">
    <subcellularLocation>
        <location evidence="10">Endoplasmic reticulum membrane</location>
        <topology evidence="10">Multi-pass membrane protein</topology>
    </subcellularLocation>
    <subcellularLocation>
        <location evidence="1">Membrane</location>
        <topology evidence="1">Multi-pass membrane protein</topology>
    </subcellularLocation>
</comment>
<keyword evidence="12" id="KW-1185">Reference proteome</keyword>
<organism evidence="11 12">
    <name type="scientific">Capronia coronata CBS 617.96</name>
    <dbReference type="NCBI Taxonomy" id="1182541"/>
    <lineage>
        <taxon>Eukaryota</taxon>
        <taxon>Fungi</taxon>
        <taxon>Dikarya</taxon>
        <taxon>Ascomycota</taxon>
        <taxon>Pezizomycotina</taxon>
        <taxon>Eurotiomycetes</taxon>
        <taxon>Chaetothyriomycetidae</taxon>
        <taxon>Chaetothyriales</taxon>
        <taxon>Herpotrichiellaceae</taxon>
        <taxon>Capronia</taxon>
    </lineage>
</organism>
<keyword evidence="6 10" id="KW-0949">S-adenosyl-L-methionine</keyword>
<dbReference type="GO" id="GO:0004671">
    <property type="term" value="F:protein C-terminal S-isoprenylcysteine carboxyl O-methyltransferase activity"/>
    <property type="evidence" value="ECO:0007669"/>
    <property type="project" value="UniProtKB-EC"/>
</dbReference>
<dbReference type="PROSITE" id="PS51564">
    <property type="entry name" value="SAM_ICMT"/>
    <property type="match status" value="1"/>
</dbReference>
<evidence type="ECO:0000256" key="2">
    <source>
        <dbReference type="ARBA" id="ARBA00009140"/>
    </source>
</evidence>
<name>W9ZKW1_9EURO</name>
<evidence type="ECO:0000313" key="11">
    <source>
        <dbReference type="EMBL" id="EXJ95154.1"/>
    </source>
</evidence>
<comment type="similarity">
    <text evidence="2 10">Belongs to the class VI-like SAM-binding methyltransferase superfamily. Isoprenylcysteine carboxyl methyltransferase family.</text>
</comment>
<dbReference type="Pfam" id="PF04140">
    <property type="entry name" value="ICMT"/>
    <property type="match status" value="1"/>
</dbReference>
<sequence>MSDSSTPPSPGIIHEFPRNRIERHQNGDPMHTPPPTLYIPPQFLPGGRRSLAGVASRAFGLGIALGFSVLLTLELAYWGYGLWRAPCFVATLALFHYLEFDMTARYNPPDASISSFLLLSNGVAYAAAHTAAILELLIRHWLHSDYKPQWLILPFHIPAFLPVPELPSHVTVGAGLFFIVLGQLVRSAAMRKARTSFNHVVQWTKRADHTLVTDGVYAFSRHPSYFGFFWWGIGTQILLENRICFVAYTVVLWKFFNHRIMHEEKHLVSFFGQDYLDYRKRTPVRIPFIR</sequence>
<evidence type="ECO:0000313" key="12">
    <source>
        <dbReference type="Proteomes" id="UP000019484"/>
    </source>
</evidence>
<dbReference type="EC" id="2.1.1.100" evidence="3 10"/>
<comment type="caution">
    <text evidence="10">Lacks conserved residue(s) required for the propagation of feature annotation.</text>
</comment>
<evidence type="ECO:0000256" key="8">
    <source>
        <dbReference type="ARBA" id="ARBA00022989"/>
    </source>
</evidence>
<dbReference type="eggNOG" id="KOG2628">
    <property type="taxonomic scope" value="Eukaryota"/>
</dbReference>
<gene>
    <name evidence="11" type="ORF">A1O1_00273</name>
</gene>
<keyword evidence="8 10" id="KW-1133">Transmembrane helix</keyword>
<feature type="transmembrane region" description="Helical" evidence="10">
    <location>
        <begin position="116"/>
        <end position="138"/>
    </location>
</feature>
<dbReference type="InterPro" id="IPR007269">
    <property type="entry name" value="ICMT_MeTrfase"/>
</dbReference>
<dbReference type="GO" id="GO:0005789">
    <property type="term" value="C:endoplasmic reticulum membrane"/>
    <property type="evidence" value="ECO:0007669"/>
    <property type="project" value="UniProtKB-SubCell"/>
</dbReference>
<keyword evidence="9 10" id="KW-0472">Membrane</keyword>
<feature type="transmembrane region" description="Helical" evidence="10">
    <location>
        <begin position="77"/>
        <end position="95"/>
    </location>
</feature>
<dbReference type="PANTHER" id="PTHR12714:SF9">
    <property type="entry name" value="PROTEIN-S-ISOPRENYLCYSTEINE O-METHYLTRANSFERASE"/>
    <property type="match status" value="1"/>
</dbReference>
<dbReference type="Gene3D" id="1.20.120.1630">
    <property type="match status" value="1"/>
</dbReference>
<keyword evidence="5" id="KW-0808">Transferase</keyword>
<evidence type="ECO:0000256" key="4">
    <source>
        <dbReference type="ARBA" id="ARBA00022603"/>
    </source>
</evidence>
<dbReference type="GO" id="GO:0032259">
    <property type="term" value="P:methylation"/>
    <property type="evidence" value="ECO:0007669"/>
    <property type="project" value="UniProtKB-KW"/>
</dbReference>
<dbReference type="OrthoDB" id="422086at2759"/>
<evidence type="ECO:0000256" key="6">
    <source>
        <dbReference type="ARBA" id="ARBA00022691"/>
    </source>
</evidence>
<accession>W9ZKW1</accession>
<keyword evidence="10" id="KW-0256">Endoplasmic reticulum</keyword>
<comment type="catalytic activity">
    <reaction evidence="10">
        <text>[protein]-C-terminal S-[(2E,6E)-farnesyl]-L-cysteine + S-adenosyl-L-methionine = [protein]-C-terminal S-[(2E,6E)-farnesyl]-L-cysteine methyl ester + S-adenosyl-L-homocysteine</text>
        <dbReference type="Rhea" id="RHEA:21672"/>
        <dbReference type="Rhea" id="RHEA-COMP:12125"/>
        <dbReference type="Rhea" id="RHEA-COMP:12126"/>
        <dbReference type="ChEBI" id="CHEBI:57856"/>
        <dbReference type="ChEBI" id="CHEBI:59789"/>
        <dbReference type="ChEBI" id="CHEBI:90510"/>
        <dbReference type="ChEBI" id="CHEBI:90511"/>
        <dbReference type="EC" id="2.1.1.100"/>
    </reaction>
</comment>
<feature type="transmembrane region" description="Helical" evidence="10">
    <location>
        <begin position="166"/>
        <end position="185"/>
    </location>
</feature>
<dbReference type="InterPro" id="IPR025770">
    <property type="entry name" value="PPMT_MeTrfase"/>
</dbReference>
<comment type="caution">
    <text evidence="11">The sequence shown here is derived from an EMBL/GenBank/DDBJ whole genome shotgun (WGS) entry which is preliminary data.</text>
</comment>
<reference evidence="11 12" key="1">
    <citation type="submission" date="2013-03" db="EMBL/GenBank/DDBJ databases">
        <title>The Genome Sequence of Capronia coronata CBS 617.96.</title>
        <authorList>
            <consortium name="The Broad Institute Genomics Platform"/>
            <person name="Cuomo C."/>
            <person name="de Hoog S."/>
            <person name="Gorbushina A."/>
            <person name="Walker B."/>
            <person name="Young S.K."/>
            <person name="Zeng Q."/>
            <person name="Gargeya S."/>
            <person name="Fitzgerald M."/>
            <person name="Haas B."/>
            <person name="Abouelleil A."/>
            <person name="Allen A.W."/>
            <person name="Alvarado L."/>
            <person name="Arachchi H.M."/>
            <person name="Berlin A.M."/>
            <person name="Chapman S.B."/>
            <person name="Gainer-Dewar J."/>
            <person name="Goldberg J."/>
            <person name="Griggs A."/>
            <person name="Gujja S."/>
            <person name="Hansen M."/>
            <person name="Howarth C."/>
            <person name="Imamovic A."/>
            <person name="Ireland A."/>
            <person name="Larimer J."/>
            <person name="McCowan C."/>
            <person name="Murphy C."/>
            <person name="Pearson M."/>
            <person name="Poon T.W."/>
            <person name="Priest M."/>
            <person name="Roberts A."/>
            <person name="Saif S."/>
            <person name="Shea T."/>
            <person name="Sisk P."/>
            <person name="Sykes S."/>
            <person name="Wortman J."/>
            <person name="Nusbaum C."/>
            <person name="Birren B."/>
        </authorList>
    </citation>
    <scope>NUCLEOTIDE SEQUENCE [LARGE SCALE GENOMIC DNA]</scope>
    <source>
        <strain evidence="11 12">CBS 617.96</strain>
    </source>
</reference>
<dbReference type="HOGENOM" id="CLU_065200_0_0_1"/>
<keyword evidence="4 10" id="KW-0489">Methyltransferase</keyword>
<proteinExistence type="inferred from homology"/>
<dbReference type="PANTHER" id="PTHR12714">
    <property type="entry name" value="PROTEIN-S ISOPRENYLCYSTEINE O-METHYLTRANSFERASE"/>
    <property type="match status" value="1"/>
</dbReference>
<dbReference type="RefSeq" id="XP_007719383.1">
    <property type="nucleotide sequence ID" value="XM_007721193.1"/>
</dbReference>
<evidence type="ECO:0000256" key="5">
    <source>
        <dbReference type="ARBA" id="ARBA00022679"/>
    </source>
</evidence>
<dbReference type="GeneID" id="19155182"/>
<dbReference type="Proteomes" id="UP000019484">
    <property type="component" value="Unassembled WGS sequence"/>
</dbReference>
<dbReference type="STRING" id="1182541.W9ZKW1"/>
<keyword evidence="7 10" id="KW-0812">Transmembrane</keyword>
<protein>
    <recommendedName>
        <fullName evidence="3 10">Protein-S-isoprenylcysteine O-methyltransferase</fullName>
        <ecNumber evidence="3 10">2.1.1.100</ecNumber>
    </recommendedName>
</protein>